<evidence type="ECO:0000313" key="1">
    <source>
        <dbReference type="EMBL" id="KZP05929.1"/>
    </source>
</evidence>
<reference evidence="1 2" key="1">
    <citation type="journal article" date="2016" name="Mol. Biol. Evol.">
        <title>Comparative Genomics of Early-Diverging Mushroom-Forming Fungi Provides Insights into the Origins of Lignocellulose Decay Capabilities.</title>
        <authorList>
            <person name="Nagy L.G."/>
            <person name="Riley R."/>
            <person name="Tritt A."/>
            <person name="Adam C."/>
            <person name="Daum C."/>
            <person name="Floudas D."/>
            <person name="Sun H."/>
            <person name="Yadav J.S."/>
            <person name="Pangilinan J."/>
            <person name="Larsson K.H."/>
            <person name="Matsuura K."/>
            <person name="Barry K."/>
            <person name="Labutti K."/>
            <person name="Kuo R."/>
            <person name="Ohm R.A."/>
            <person name="Bhattacharya S.S."/>
            <person name="Shirouzu T."/>
            <person name="Yoshinaga Y."/>
            <person name="Martin F.M."/>
            <person name="Grigoriev I.V."/>
            <person name="Hibbett D.S."/>
        </authorList>
    </citation>
    <scope>NUCLEOTIDE SEQUENCE [LARGE SCALE GENOMIC DNA]</scope>
    <source>
        <strain evidence="1 2">CBS 109695</strain>
    </source>
</reference>
<dbReference type="Gene3D" id="3.70.10.10">
    <property type="match status" value="1"/>
</dbReference>
<dbReference type="Proteomes" id="UP000076532">
    <property type="component" value="Unassembled WGS sequence"/>
</dbReference>
<dbReference type="OrthoDB" id="60092at2759"/>
<dbReference type="AlphaFoldDB" id="A0A167WCC9"/>
<keyword evidence="2" id="KW-1185">Reference proteome</keyword>
<dbReference type="EMBL" id="KV417811">
    <property type="protein sequence ID" value="KZP05929.1"/>
    <property type="molecule type" value="Genomic_DNA"/>
</dbReference>
<organism evidence="1 2">
    <name type="scientific">Athelia psychrophila</name>
    <dbReference type="NCBI Taxonomy" id="1759441"/>
    <lineage>
        <taxon>Eukaryota</taxon>
        <taxon>Fungi</taxon>
        <taxon>Dikarya</taxon>
        <taxon>Basidiomycota</taxon>
        <taxon>Agaricomycotina</taxon>
        <taxon>Agaricomycetes</taxon>
        <taxon>Agaricomycetidae</taxon>
        <taxon>Atheliales</taxon>
        <taxon>Atheliaceae</taxon>
        <taxon>Athelia</taxon>
    </lineage>
</organism>
<evidence type="ECO:0000313" key="2">
    <source>
        <dbReference type="Proteomes" id="UP000076532"/>
    </source>
</evidence>
<name>A0A167WCC9_9AGAM</name>
<sequence>MSAYCHIKYGRSASNSVVLVSPSILRHHTFEKSVGRSELSILDGPSSVEDGEEGVVDDTRDNFESLLIIRLHLKHGVVKTHRLRLDTPAALLALGIPNADNESRLTIAPIPVKDTIVHFPAAKG</sequence>
<accession>A0A167WCC9</accession>
<gene>
    <name evidence="1" type="ORF">FIBSPDRAFT_765178</name>
</gene>
<dbReference type="STRING" id="436010.A0A167WCC9"/>
<proteinExistence type="predicted"/>
<protein>
    <submittedName>
        <fullName evidence="1">Uncharacterized protein</fullName>
    </submittedName>
</protein>